<feature type="modified residue" description="4-aspartylphosphate" evidence="4">
    <location>
        <position position="60"/>
    </location>
</feature>
<evidence type="ECO:0000256" key="2">
    <source>
        <dbReference type="ARBA" id="ARBA00012438"/>
    </source>
</evidence>
<dbReference type="Pfam" id="PF02518">
    <property type="entry name" value="HATPase_c"/>
    <property type="match status" value="1"/>
</dbReference>
<comment type="catalytic activity">
    <reaction evidence="1">
        <text>ATP + protein L-histidine = ADP + protein N-phospho-L-histidine.</text>
        <dbReference type="EC" id="2.7.13.3"/>
    </reaction>
</comment>
<dbReference type="InterPro" id="IPR003661">
    <property type="entry name" value="HisK_dim/P_dom"/>
</dbReference>
<dbReference type="Pfam" id="PF00072">
    <property type="entry name" value="Response_reg"/>
    <property type="match status" value="2"/>
</dbReference>
<dbReference type="PROSITE" id="PS50110">
    <property type="entry name" value="RESPONSE_REGULATORY"/>
    <property type="match status" value="2"/>
</dbReference>
<dbReference type="EC" id="2.7.13.3" evidence="2"/>
<gene>
    <name evidence="8" type="ORF">NSPWAT_1772</name>
</gene>
<keyword evidence="9" id="KW-1185">Reference proteome</keyword>
<dbReference type="InterPro" id="IPR004358">
    <property type="entry name" value="Sig_transdc_His_kin-like_C"/>
</dbReference>
<dbReference type="InterPro" id="IPR050956">
    <property type="entry name" value="2C_system_His_kinase"/>
</dbReference>
<dbReference type="InterPro" id="IPR003594">
    <property type="entry name" value="HATPase_dom"/>
</dbReference>
<feature type="domain" description="Response regulatory" evidence="7">
    <location>
        <begin position="11"/>
        <end position="128"/>
    </location>
</feature>
<evidence type="ECO:0000256" key="5">
    <source>
        <dbReference type="SAM" id="Coils"/>
    </source>
</evidence>
<accession>A0ABN8W4R8</accession>
<dbReference type="InterPro" id="IPR011006">
    <property type="entry name" value="CheY-like_superfamily"/>
</dbReference>
<evidence type="ECO:0000259" key="7">
    <source>
        <dbReference type="PROSITE" id="PS50110"/>
    </source>
</evidence>
<dbReference type="SMART" id="SM00388">
    <property type="entry name" value="HisKA"/>
    <property type="match status" value="1"/>
</dbReference>
<dbReference type="RefSeq" id="WP_282011521.1">
    <property type="nucleotide sequence ID" value="NZ_OX336137.1"/>
</dbReference>
<keyword evidence="3 4" id="KW-0597">Phosphoprotein</keyword>
<evidence type="ECO:0000256" key="3">
    <source>
        <dbReference type="ARBA" id="ARBA00022553"/>
    </source>
</evidence>
<dbReference type="InterPro" id="IPR001789">
    <property type="entry name" value="Sig_transdc_resp-reg_receiver"/>
</dbReference>
<proteinExistence type="predicted"/>
<dbReference type="PRINTS" id="PR00344">
    <property type="entry name" value="BCTRLSENSOR"/>
</dbReference>
<evidence type="ECO:0000313" key="9">
    <source>
        <dbReference type="Proteomes" id="UP001157733"/>
    </source>
</evidence>
<feature type="domain" description="Response regulatory" evidence="7">
    <location>
        <begin position="414"/>
        <end position="532"/>
    </location>
</feature>
<name>A0ABN8W4R8_9BACT</name>
<keyword evidence="8" id="KW-0418">Kinase</keyword>
<evidence type="ECO:0000256" key="4">
    <source>
        <dbReference type="PROSITE-ProRule" id="PRU00169"/>
    </source>
</evidence>
<dbReference type="InterPro" id="IPR036890">
    <property type="entry name" value="HATPase_C_sf"/>
</dbReference>
<protein>
    <recommendedName>
        <fullName evidence="2">histidine kinase</fullName>
        <ecNumber evidence="2">2.7.13.3</ecNumber>
    </recommendedName>
</protein>
<dbReference type="CDD" id="cd16922">
    <property type="entry name" value="HATPase_EvgS-ArcB-TorS-like"/>
    <property type="match status" value="1"/>
</dbReference>
<dbReference type="Proteomes" id="UP001157733">
    <property type="component" value="Chromosome"/>
</dbReference>
<organism evidence="8 9">
    <name type="scientific">Nitrospina watsonii</name>
    <dbReference type="NCBI Taxonomy" id="1323948"/>
    <lineage>
        <taxon>Bacteria</taxon>
        <taxon>Pseudomonadati</taxon>
        <taxon>Nitrospinota/Tectimicrobiota group</taxon>
        <taxon>Nitrospinota</taxon>
        <taxon>Nitrospinia</taxon>
        <taxon>Nitrospinales</taxon>
        <taxon>Nitrospinaceae</taxon>
        <taxon>Nitrospina</taxon>
    </lineage>
</organism>
<dbReference type="EMBL" id="OX336137">
    <property type="protein sequence ID" value="CAI2718631.1"/>
    <property type="molecule type" value="Genomic_DNA"/>
</dbReference>
<evidence type="ECO:0000256" key="1">
    <source>
        <dbReference type="ARBA" id="ARBA00000085"/>
    </source>
</evidence>
<dbReference type="Gene3D" id="3.40.50.2300">
    <property type="match status" value="2"/>
</dbReference>
<feature type="domain" description="Histidine kinase" evidence="6">
    <location>
        <begin position="171"/>
        <end position="389"/>
    </location>
</feature>
<dbReference type="Gene3D" id="3.30.565.10">
    <property type="entry name" value="Histidine kinase-like ATPase, C-terminal domain"/>
    <property type="match status" value="1"/>
</dbReference>
<dbReference type="Gene3D" id="1.10.287.130">
    <property type="match status" value="1"/>
</dbReference>
<dbReference type="InterPro" id="IPR036097">
    <property type="entry name" value="HisK_dim/P_sf"/>
</dbReference>
<dbReference type="SMART" id="SM00387">
    <property type="entry name" value="HATPase_c"/>
    <property type="match status" value="1"/>
</dbReference>
<keyword evidence="5" id="KW-0175">Coiled coil</keyword>
<evidence type="ECO:0000259" key="6">
    <source>
        <dbReference type="PROSITE" id="PS50109"/>
    </source>
</evidence>
<dbReference type="InterPro" id="IPR005467">
    <property type="entry name" value="His_kinase_dom"/>
</dbReference>
<dbReference type="Pfam" id="PF00512">
    <property type="entry name" value="HisKA"/>
    <property type="match status" value="1"/>
</dbReference>
<dbReference type="PROSITE" id="PS50109">
    <property type="entry name" value="HIS_KIN"/>
    <property type="match status" value="1"/>
</dbReference>
<evidence type="ECO:0000313" key="8">
    <source>
        <dbReference type="EMBL" id="CAI2718631.1"/>
    </source>
</evidence>
<keyword evidence="8" id="KW-0808">Transferase</keyword>
<dbReference type="SUPFAM" id="SSF55874">
    <property type="entry name" value="ATPase domain of HSP90 chaperone/DNA topoisomerase II/histidine kinase"/>
    <property type="match status" value="1"/>
</dbReference>
<dbReference type="SUPFAM" id="SSF52172">
    <property type="entry name" value="CheY-like"/>
    <property type="match status" value="2"/>
</dbReference>
<dbReference type="SUPFAM" id="SSF47384">
    <property type="entry name" value="Homodimeric domain of signal transducing histidine kinase"/>
    <property type="match status" value="1"/>
</dbReference>
<dbReference type="PANTHER" id="PTHR43719">
    <property type="entry name" value="TWO-COMPONENT HISTIDINE KINASE"/>
    <property type="match status" value="1"/>
</dbReference>
<dbReference type="GO" id="GO:0016301">
    <property type="term" value="F:kinase activity"/>
    <property type="evidence" value="ECO:0007669"/>
    <property type="project" value="UniProtKB-KW"/>
</dbReference>
<dbReference type="CDD" id="cd00082">
    <property type="entry name" value="HisKA"/>
    <property type="match status" value="1"/>
</dbReference>
<reference evidence="8 9" key="1">
    <citation type="submission" date="2022-09" db="EMBL/GenBank/DDBJ databases">
        <authorList>
            <person name="Kop L."/>
        </authorList>
    </citation>
    <scope>NUCLEOTIDE SEQUENCE [LARGE SCALE GENOMIC DNA]</scope>
    <source>
        <strain evidence="8 9">347</strain>
    </source>
</reference>
<dbReference type="SMART" id="SM00448">
    <property type="entry name" value="REC"/>
    <property type="match status" value="2"/>
</dbReference>
<feature type="coiled-coil region" evidence="5">
    <location>
        <begin position="134"/>
        <end position="161"/>
    </location>
</feature>
<dbReference type="CDD" id="cd17546">
    <property type="entry name" value="REC_hyHK_CKI1_RcsC-like"/>
    <property type="match status" value="1"/>
</dbReference>
<sequence length="544" mass="61347">MERKLIEDRPHILIVDDVEANLIALESLLDDLSCHIIRADSGKEALSRVLEHEFALILLDVQMPNMDGYETASLIRGIEKTRFIPIIFVTASSKEEPYVFKGYQRGAVDYLYKPLNPIILKSKVSVFLDLFNQRSLIQKQSNDLELEMKETQRLKEIADNANQAKSEFLSRMNHEIRTPLNAIFGYAQIMKLDEKILTPRQRNGVEGIYRAGQHLMRLIDNVLDLAKIESGNISLHIQEFDLVEIMLDISVMFESGCKAAGIQFSIEGIALDEPCWLLGDDQKLKQVLINLVGNATKFTEEGSITIQVKHLGNSAFQFSVKDTGKGIPKEKQGKVFEAFQQAEIGQSKGGTGLGLAISKKFVELMSGELKLVSEENKGSCFYFSIPLAPAASNPKNQKFLETLRYHLPAELQFKVLIVDDIPDNVEILAQLLSELGFDTKAAENGEEAVEVARNWKPDVIFMDYQMPKLNGLEAAKKIRTMQQEKDETKIILLSASVLSHEKEDILKEEVHDGFITKPFLQKEIVNTLEYLLNIKFDREGDDNG</sequence>
<dbReference type="PANTHER" id="PTHR43719:SF28">
    <property type="entry name" value="PEROXIDE STRESS-ACTIVATED HISTIDINE KINASE MAK1-RELATED"/>
    <property type="match status" value="1"/>
</dbReference>
<feature type="modified residue" description="4-aspartylphosphate" evidence="4">
    <location>
        <position position="463"/>
    </location>
</feature>